<evidence type="ECO:0000313" key="2">
    <source>
        <dbReference type="EMBL" id="EET59738.1"/>
    </source>
</evidence>
<dbReference type="AlphaFoldDB" id="C6LI83"/>
<protein>
    <submittedName>
        <fullName evidence="2">Uncharacterized protein</fullName>
    </submittedName>
</protein>
<dbReference type="Proteomes" id="UP000005561">
    <property type="component" value="Unassembled WGS sequence"/>
</dbReference>
<keyword evidence="1" id="KW-1133">Transmembrane helix</keyword>
<accession>C6LI83</accession>
<keyword evidence="1" id="KW-0472">Membrane</keyword>
<reference evidence="2" key="1">
    <citation type="submission" date="2009-07" db="EMBL/GenBank/DDBJ databases">
        <authorList>
            <person name="Weinstock G."/>
            <person name="Sodergren E."/>
            <person name="Clifton S."/>
            <person name="Fulton L."/>
            <person name="Fulton B."/>
            <person name="Courtney L."/>
            <person name="Fronick C."/>
            <person name="Harrison M."/>
            <person name="Strong C."/>
            <person name="Farmer C."/>
            <person name="Delahaunty K."/>
            <person name="Markovic C."/>
            <person name="Hall O."/>
            <person name="Minx P."/>
            <person name="Tomlinson C."/>
            <person name="Mitreva M."/>
            <person name="Nelson J."/>
            <person name="Hou S."/>
            <person name="Wollam A."/>
            <person name="Pepin K.H."/>
            <person name="Johnson M."/>
            <person name="Bhonagiri V."/>
            <person name="Nash W.E."/>
            <person name="Warren W."/>
            <person name="Chinwalla A."/>
            <person name="Mardis E.R."/>
            <person name="Wilson R.K."/>
        </authorList>
    </citation>
    <scope>NUCLEOTIDE SEQUENCE [LARGE SCALE GENOMIC DNA]</scope>
    <source>
        <strain evidence="2">DSM 14469</strain>
    </source>
</reference>
<gene>
    <name evidence="2" type="ORF">BRYFOR_08354</name>
</gene>
<dbReference type="OrthoDB" id="1690999at2"/>
<dbReference type="EMBL" id="ACCL02000016">
    <property type="protein sequence ID" value="EET59738.1"/>
    <property type="molecule type" value="Genomic_DNA"/>
</dbReference>
<sequence length="208" mass="22712">MNRRKKTGAIQLNRLLWRIFMLLALMLAALLYVRFRSAGGDAGTVVEAVQAGNEEAAAVELFGKSLASGSFREFSQDEDVIYTVMSTYYNEKSGAEMSYSNLHTWSQAGLTEGSYFVYAAYEVSLAGIATTVPSLSWVYLQTGEDGSLYISDVSDDTSVQALAESLRSSEEGQTLIAFAQDAYEEAVESDAALAQYMENYRTAAADEV</sequence>
<comment type="caution">
    <text evidence="2">The sequence shown here is derived from an EMBL/GenBank/DDBJ whole genome shotgun (WGS) entry which is preliminary data.</text>
</comment>
<feature type="transmembrane region" description="Helical" evidence="1">
    <location>
        <begin position="15"/>
        <end position="35"/>
    </location>
</feature>
<keyword evidence="3" id="KW-1185">Reference proteome</keyword>
<evidence type="ECO:0000256" key="1">
    <source>
        <dbReference type="SAM" id="Phobius"/>
    </source>
</evidence>
<organism evidence="2 3">
    <name type="scientific">Marvinbryantia formatexigens DSM 14469</name>
    <dbReference type="NCBI Taxonomy" id="478749"/>
    <lineage>
        <taxon>Bacteria</taxon>
        <taxon>Bacillati</taxon>
        <taxon>Bacillota</taxon>
        <taxon>Clostridia</taxon>
        <taxon>Lachnospirales</taxon>
        <taxon>Lachnospiraceae</taxon>
        <taxon>Marvinbryantia</taxon>
    </lineage>
</organism>
<proteinExistence type="predicted"/>
<name>C6LI83_9FIRM</name>
<keyword evidence="1" id="KW-0812">Transmembrane</keyword>
<evidence type="ECO:0000313" key="3">
    <source>
        <dbReference type="Proteomes" id="UP000005561"/>
    </source>
</evidence>
<dbReference type="RefSeq" id="WP_006863131.1">
    <property type="nucleotide sequence ID" value="NZ_ACCL02000016.1"/>
</dbReference>
<dbReference type="STRING" id="168384.SAMN05660368_02640"/>